<keyword evidence="3" id="KW-0131">Cell cycle</keyword>
<keyword evidence="3" id="KW-0132">Cell division</keyword>
<dbReference type="InterPro" id="IPR027417">
    <property type="entry name" value="P-loop_NTPase"/>
</dbReference>
<proteinExistence type="predicted"/>
<reference evidence="3 4" key="1">
    <citation type="submission" date="2019-07" db="EMBL/GenBank/DDBJ databases">
        <title>Complete Genome Sequence of drought tolerant Plant Growth-Promoting Rhizobacterium Glutamicibacter halophytocola DR408.</title>
        <authorList>
            <person name="Nishu S.D."/>
            <person name="Lee T.K."/>
        </authorList>
    </citation>
    <scope>NUCLEOTIDE SEQUENCE [LARGE SCALE GENOMIC DNA]</scope>
    <source>
        <strain evidence="3 4">DR408</strain>
    </source>
</reference>
<gene>
    <name evidence="3" type="primary">zapE</name>
    <name evidence="3" type="ORF">FQA45_02545</name>
</gene>
<name>A0ABX5Y838_9MICC</name>
<protein>
    <submittedName>
        <fullName evidence="3">Cell division protein ZapE</fullName>
    </submittedName>
</protein>
<dbReference type="Gene3D" id="3.40.50.300">
    <property type="entry name" value="P-loop containing nucleotide triphosphate hydrolases"/>
    <property type="match status" value="1"/>
</dbReference>
<dbReference type="PANTHER" id="PTHR12169">
    <property type="entry name" value="ATPASE N2B"/>
    <property type="match status" value="1"/>
</dbReference>
<accession>A0ABX5Y838</accession>
<evidence type="ECO:0000256" key="1">
    <source>
        <dbReference type="ARBA" id="ARBA00022741"/>
    </source>
</evidence>
<dbReference type="EMBL" id="CP042260">
    <property type="protein sequence ID" value="QDY65270.1"/>
    <property type="molecule type" value="Genomic_DNA"/>
</dbReference>
<dbReference type="PANTHER" id="PTHR12169:SF6">
    <property type="entry name" value="AFG1-LIKE ATPASE"/>
    <property type="match status" value="1"/>
</dbReference>
<dbReference type="InterPro" id="IPR005654">
    <property type="entry name" value="ATPase_AFG1-like"/>
</dbReference>
<keyword evidence="2" id="KW-0067">ATP-binding</keyword>
<organism evidence="3 4">
    <name type="scientific">Glutamicibacter halophytocola</name>
    <dbReference type="NCBI Taxonomy" id="1933880"/>
    <lineage>
        <taxon>Bacteria</taxon>
        <taxon>Bacillati</taxon>
        <taxon>Actinomycetota</taxon>
        <taxon>Actinomycetes</taxon>
        <taxon>Micrococcales</taxon>
        <taxon>Micrococcaceae</taxon>
        <taxon>Glutamicibacter</taxon>
    </lineage>
</organism>
<keyword evidence="4" id="KW-1185">Reference proteome</keyword>
<sequence>MIESLGIGCRIREWQNLVMPEPSLRNSAKNALAKQILDSLAAEGIIADPTQQQLINVLGKTVGPASKNAPQGAYIYGPPGRGKTVIANSLVAHLPAHSTRRFHFHEFFHQLNSPKNRVPGQPLGAIFSQGLERELAGIQVLIFDEFHCTEPGDAMFMGKLVKYCKQHDIQLVTTSNYEPEKLLDDDAFHHLVKPIIESIRADYEVFELDHELDYRLRKAEMEGATSGYRSGSLTLLPQQAPSDSLETWIEIGYDRIGPARQAGEAIWISFDQICRTRRNTADYLELATRFPRWHITQIPSSELMPMDEERRLANLIDVFYDKDIEVHLYAEDDLSKLGHMLHATEKARLTSRLAQLHRHDIERTTVSP</sequence>
<keyword evidence="1" id="KW-0547">Nucleotide-binding</keyword>
<dbReference type="GO" id="GO:0051301">
    <property type="term" value="P:cell division"/>
    <property type="evidence" value="ECO:0007669"/>
    <property type="project" value="UniProtKB-KW"/>
</dbReference>
<evidence type="ECO:0000256" key="2">
    <source>
        <dbReference type="ARBA" id="ARBA00022840"/>
    </source>
</evidence>
<dbReference type="SUPFAM" id="SSF52540">
    <property type="entry name" value="P-loop containing nucleoside triphosphate hydrolases"/>
    <property type="match status" value="1"/>
</dbReference>
<evidence type="ECO:0000313" key="4">
    <source>
        <dbReference type="Proteomes" id="UP000320717"/>
    </source>
</evidence>
<evidence type="ECO:0000313" key="3">
    <source>
        <dbReference type="EMBL" id="QDY65270.1"/>
    </source>
</evidence>
<dbReference type="NCBIfam" id="NF040713">
    <property type="entry name" value="ZapE"/>
    <property type="match status" value="1"/>
</dbReference>
<dbReference type="Proteomes" id="UP000320717">
    <property type="component" value="Chromosome"/>
</dbReference>
<dbReference type="Pfam" id="PF03969">
    <property type="entry name" value="AFG1_ATPase"/>
    <property type="match status" value="1"/>
</dbReference>